<accession>A0A6A7BQL5</accession>
<keyword evidence="2" id="KW-1185">Reference proteome</keyword>
<proteinExistence type="predicted"/>
<dbReference type="EMBL" id="MU006288">
    <property type="protein sequence ID" value="KAF2856959.1"/>
    <property type="molecule type" value="Genomic_DNA"/>
</dbReference>
<dbReference type="OrthoDB" id="4133832at2759"/>
<reference evidence="1" key="1">
    <citation type="submission" date="2020-01" db="EMBL/GenBank/DDBJ databases">
        <authorList>
            <consortium name="DOE Joint Genome Institute"/>
            <person name="Haridas S."/>
            <person name="Albert R."/>
            <person name="Binder M."/>
            <person name="Bloem J."/>
            <person name="Labutti K."/>
            <person name="Salamov A."/>
            <person name="Andreopoulos B."/>
            <person name="Baker S.E."/>
            <person name="Barry K."/>
            <person name="Bills G."/>
            <person name="Bluhm B.H."/>
            <person name="Cannon C."/>
            <person name="Castanera R."/>
            <person name="Culley D.E."/>
            <person name="Daum C."/>
            <person name="Ezra D."/>
            <person name="Gonzalez J.B."/>
            <person name="Henrissat B."/>
            <person name="Kuo A."/>
            <person name="Liang C."/>
            <person name="Lipzen A."/>
            <person name="Lutzoni F."/>
            <person name="Magnuson J."/>
            <person name="Mondo S."/>
            <person name="Nolan M."/>
            <person name="Ohm R."/>
            <person name="Pangilinan J."/>
            <person name="Park H.-J."/>
            <person name="Ramirez L."/>
            <person name="Alfaro M."/>
            <person name="Sun H."/>
            <person name="Tritt A."/>
            <person name="Yoshinaga Y."/>
            <person name="Zwiers L.-H."/>
            <person name="Turgeon B.G."/>
            <person name="Goodwin S.B."/>
            <person name="Spatafora J.W."/>
            <person name="Crous P.W."/>
            <person name="Grigoriev I.V."/>
        </authorList>
    </citation>
    <scope>NUCLEOTIDE SEQUENCE</scope>
    <source>
        <strain evidence="1">IPT5</strain>
    </source>
</reference>
<gene>
    <name evidence="1" type="ORF">T440DRAFT_524876</name>
</gene>
<evidence type="ECO:0000313" key="2">
    <source>
        <dbReference type="Proteomes" id="UP000799423"/>
    </source>
</evidence>
<organism evidence="1 2">
    <name type="scientific">Plenodomus tracheiphilus IPT5</name>
    <dbReference type="NCBI Taxonomy" id="1408161"/>
    <lineage>
        <taxon>Eukaryota</taxon>
        <taxon>Fungi</taxon>
        <taxon>Dikarya</taxon>
        <taxon>Ascomycota</taxon>
        <taxon>Pezizomycotina</taxon>
        <taxon>Dothideomycetes</taxon>
        <taxon>Pleosporomycetidae</taxon>
        <taxon>Pleosporales</taxon>
        <taxon>Pleosporineae</taxon>
        <taxon>Leptosphaeriaceae</taxon>
        <taxon>Plenodomus</taxon>
    </lineage>
</organism>
<dbReference type="Proteomes" id="UP000799423">
    <property type="component" value="Unassembled WGS sequence"/>
</dbReference>
<protein>
    <recommendedName>
        <fullName evidence="3">F-box domain-containing protein</fullName>
    </recommendedName>
</protein>
<name>A0A6A7BQL5_9PLEO</name>
<dbReference type="AlphaFoldDB" id="A0A6A7BQL5"/>
<sequence length="119" mass="13614">MATLSSGMLDDAHEIASKIGFLDLPGELRNSVYEYHLAQSRWMSEKAVLASTCRTIRTEIRPMYLPGYTSYVELPYHRVQPFLELFFPESTPEIMSEYDCEIFAAISKVVKETIAIDLK</sequence>
<evidence type="ECO:0000313" key="1">
    <source>
        <dbReference type="EMBL" id="KAF2856959.1"/>
    </source>
</evidence>
<evidence type="ECO:0008006" key="3">
    <source>
        <dbReference type="Google" id="ProtNLM"/>
    </source>
</evidence>